<name>A0A0F9I0R9_9ZZZZ</name>
<proteinExistence type="predicted"/>
<evidence type="ECO:0008006" key="2">
    <source>
        <dbReference type="Google" id="ProtNLM"/>
    </source>
</evidence>
<accession>A0A0F9I0R9</accession>
<evidence type="ECO:0000313" key="1">
    <source>
        <dbReference type="EMBL" id="KKM13204.1"/>
    </source>
</evidence>
<reference evidence="1" key="1">
    <citation type="journal article" date="2015" name="Nature">
        <title>Complex archaea that bridge the gap between prokaryotes and eukaryotes.</title>
        <authorList>
            <person name="Spang A."/>
            <person name="Saw J.H."/>
            <person name="Jorgensen S.L."/>
            <person name="Zaremba-Niedzwiedzka K."/>
            <person name="Martijn J."/>
            <person name="Lind A.E."/>
            <person name="van Eijk R."/>
            <person name="Schleper C."/>
            <person name="Guy L."/>
            <person name="Ettema T.J."/>
        </authorList>
    </citation>
    <scope>NUCLEOTIDE SEQUENCE</scope>
</reference>
<feature type="non-terminal residue" evidence="1">
    <location>
        <position position="1"/>
    </location>
</feature>
<protein>
    <recommendedName>
        <fullName evidence="2">Large polyvalent protein associated domain-containing protein</fullName>
    </recommendedName>
</protein>
<gene>
    <name evidence="1" type="ORF">LCGC14_1718670</name>
</gene>
<dbReference type="EMBL" id="LAZR01015431">
    <property type="protein sequence ID" value="KKM13204.1"/>
    <property type="molecule type" value="Genomic_DNA"/>
</dbReference>
<dbReference type="AlphaFoldDB" id="A0A0F9I0R9"/>
<sequence>KGMAETDKLLMKWAKKTKSIRKIKSDPAMKQFRGEQTTKATGILKRELKKGTSEYQAIQQSQLGYKGRAKTFDVEPPPLNDKQWNTYAKKILQLFPAENPKMQYSRTNTLKALDQLRNGKIPTYRQWELLEPIFGPGMTEQMFVDLASKKAFSGWEIPALTVQFFKNKFGFDIQTLRQARSLAPKHPILYVKASVANARAYVSKRYADKATNELINSPGYKESAKHLNYTSTAEYSQKRLEQFKLGLTERMKQVKFEATSLDATLGASIRLHGRLLGASERGAVVGINTMMKTVWDVGQKQKAQLPHMTAKQSLRWDVNRGKTINTFMKILHAKNPTAAKIQHAANFVLFSPSMTASRPLQIKALVANKGSRAYTAEIIVGNIASIFATTMIPAIIASQMRQDNPMVEPPIDGKLNPIEGSWGKIRWGDQVFDFSGGDAPFYRTLSRLGVSAYLQAQEAATGKQRQSVGGVNVPSIGETIMRYGETRETAALGLAKTLLTGKDWIGNDIPGIEALVRAMSPEIVEATIETGLADGTWETLATMMATGASVGVSSYPVKESSKRAQFRDTIAEKEYNLDWDLLDQKQQRQLKTQYRKQFTQLDELVKAERADKPFDPARIIEEEKQSGIRISKMLSEENQAKILGVSTGVSRSPKKFFLNDERYQFYQEAMAKHLNQRLNKVNITANMNQRVRTKKLETAVKIAKVKAYNDLRRKL</sequence>
<organism evidence="1">
    <name type="scientific">marine sediment metagenome</name>
    <dbReference type="NCBI Taxonomy" id="412755"/>
    <lineage>
        <taxon>unclassified sequences</taxon>
        <taxon>metagenomes</taxon>
        <taxon>ecological metagenomes</taxon>
    </lineage>
</organism>
<comment type="caution">
    <text evidence="1">The sequence shown here is derived from an EMBL/GenBank/DDBJ whole genome shotgun (WGS) entry which is preliminary data.</text>
</comment>